<accession>A0A1Y2BWK7</accession>
<reference evidence="3 4" key="1">
    <citation type="submission" date="2016-07" db="EMBL/GenBank/DDBJ databases">
        <title>Pervasive Adenine N6-methylation of Active Genes in Fungi.</title>
        <authorList>
            <consortium name="DOE Joint Genome Institute"/>
            <person name="Mondo S.J."/>
            <person name="Dannebaum R.O."/>
            <person name="Kuo R.C."/>
            <person name="Labutti K."/>
            <person name="Haridas S."/>
            <person name="Kuo A."/>
            <person name="Salamov A."/>
            <person name="Ahrendt S.R."/>
            <person name="Lipzen A."/>
            <person name="Sullivan W."/>
            <person name="Andreopoulos W.B."/>
            <person name="Clum A."/>
            <person name="Lindquist E."/>
            <person name="Daum C."/>
            <person name="Ramamoorthy G.K."/>
            <person name="Gryganskyi A."/>
            <person name="Culley D."/>
            <person name="Magnuson J.K."/>
            <person name="James T.Y."/>
            <person name="O'Malley M.A."/>
            <person name="Stajich J.E."/>
            <person name="Spatafora J.W."/>
            <person name="Visel A."/>
            <person name="Grigoriev I.V."/>
        </authorList>
    </citation>
    <scope>NUCLEOTIDE SEQUENCE [LARGE SCALE GENOMIC DNA]</scope>
    <source>
        <strain evidence="3 4">JEL800</strain>
    </source>
</reference>
<keyword evidence="4" id="KW-1185">Reference proteome</keyword>
<sequence length="178" mass="19250">MDANYLKHAVGPSLTAALTSLLAHPHPTQVTDPIHHVARHLLHGDHAINQQMAWKKEMGRVDQMVEVERIRVKRDWEHKKKIGATLEEGIEKMFKRAADKKLKEEEEKARKEEAVKAAAALEGIVGEGDAAAVGDATTAGRTGNTVRSSTVTAPVAPPAPIAEAVRTSVVAEEPPAQQ</sequence>
<dbReference type="Proteomes" id="UP000193642">
    <property type="component" value="Unassembled WGS sequence"/>
</dbReference>
<dbReference type="EMBL" id="MCGO01000041">
    <property type="protein sequence ID" value="ORY39044.1"/>
    <property type="molecule type" value="Genomic_DNA"/>
</dbReference>
<dbReference type="OrthoDB" id="2147921at2759"/>
<evidence type="ECO:0000313" key="4">
    <source>
        <dbReference type="Proteomes" id="UP000193642"/>
    </source>
</evidence>
<proteinExistence type="predicted"/>
<protein>
    <submittedName>
        <fullName evidence="3">Uncharacterized protein</fullName>
    </submittedName>
</protein>
<gene>
    <name evidence="3" type="ORF">BCR33DRAFT_720303</name>
</gene>
<evidence type="ECO:0000313" key="3">
    <source>
        <dbReference type="EMBL" id="ORY39044.1"/>
    </source>
</evidence>
<feature type="compositionally biased region" description="Polar residues" evidence="2">
    <location>
        <begin position="141"/>
        <end position="150"/>
    </location>
</feature>
<organism evidence="3 4">
    <name type="scientific">Rhizoclosmatium globosum</name>
    <dbReference type="NCBI Taxonomy" id="329046"/>
    <lineage>
        <taxon>Eukaryota</taxon>
        <taxon>Fungi</taxon>
        <taxon>Fungi incertae sedis</taxon>
        <taxon>Chytridiomycota</taxon>
        <taxon>Chytridiomycota incertae sedis</taxon>
        <taxon>Chytridiomycetes</taxon>
        <taxon>Chytridiales</taxon>
        <taxon>Chytriomycetaceae</taxon>
        <taxon>Rhizoclosmatium</taxon>
    </lineage>
</organism>
<evidence type="ECO:0000256" key="1">
    <source>
        <dbReference type="SAM" id="Coils"/>
    </source>
</evidence>
<keyword evidence="1" id="KW-0175">Coiled coil</keyword>
<feature type="region of interest" description="Disordered" evidence="2">
    <location>
        <begin position="135"/>
        <end position="178"/>
    </location>
</feature>
<name>A0A1Y2BWK7_9FUNG</name>
<feature type="coiled-coil region" evidence="1">
    <location>
        <begin position="94"/>
        <end position="122"/>
    </location>
</feature>
<comment type="caution">
    <text evidence="3">The sequence shown here is derived from an EMBL/GenBank/DDBJ whole genome shotgun (WGS) entry which is preliminary data.</text>
</comment>
<evidence type="ECO:0000256" key="2">
    <source>
        <dbReference type="SAM" id="MobiDB-lite"/>
    </source>
</evidence>
<dbReference type="AlphaFoldDB" id="A0A1Y2BWK7"/>